<sequence>MCVGHGPSVARTRDGNQGRMRMVQAVKALVAIMGLFIVGGLGLLGYGLVHDWHRPAKESASGVPAPEPGLAPAAPAPVSAAPPATPWPGPATQPAAPGQIAGSWSGLVASPAAPSTAPLPGPAGAFGTVVLTEPVETELRSYEVSGTRLVVEVGIGDGPSRLVIVDLATGAVLGRVVVGGGG</sequence>
<keyword evidence="2" id="KW-0812">Transmembrane</keyword>
<proteinExistence type="predicted"/>
<evidence type="ECO:0000256" key="1">
    <source>
        <dbReference type="SAM" id="MobiDB-lite"/>
    </source>
</evidence>
<gene>
    <name evidence="3" type="ORF">RSPPHO_01876</name>
</gene>
<evidence type="ECO:0000313" key="4">
    <source>
        <dbReference type="Proteomes" id="UP000033220"/>
    </source>
</evidence>
<name>H6SKI7_PARPM</name>
<keyword evidence="2" id="KW-0472">Membrane</keyword>
<protein>
    <submittedName>
        <fullName evidence="3">Uncharacterized protein</fullName>
    </submittedName>
</protein>
<accession>H6SKI7</accession>
<dbReference type="PATRIC" id="fig|1150469.3.peg.2111"/>
<evidence type="ECO:0000256" key="2">
    <source>
        <dbReference type="SAM" id="Phobius"/>
    </source>
</evidence>
<feature type="compositionally biased region" description="Low complexity" evidence="1">
    <location>
        <begin position="68"/>
        <end position="82"/>
    </location>
</feature>
<feature type="region of interest" description="Disordered" evidence="1">
    <location>
        <begin position="57"/>
        <end position="100"/>
    </location>
</feature>
<dbReference type="KEGG" id="rpm:RSPPHO_01876"/>
<evidence type="ECO:0000313" key="3">
    <source>
        <dbReference type="EMBL" id="CCG08502.1"/>
    </source>
</evidence>
<dbReference type="Proteomes" id="UP000033220">
    <property type="component" value="Chromosome DSM 122"/>
</dbReference>
<reference evidence="3 4" key="1">
    <citation type="submission" date="2012-02" db="EMBL/GenBank/DDBJ databases">
        <title>Shotgun genome sequence of Phaeospirillum photometricum DSM 122.</title>
        <authorList>
            <person name="Duquesne K."/>
            <person name="Sturgis J."/>
        </authorList>
    </citation>
    <scope>NUCLEOTIDE SEQUENCE [LARGE SCALE GENOMIC DNA]</scope>
    <source>
        <strain evidence="4">DSM122</strain>
    </source>
</reference>
<dbReference type="HOGENOM" id="CLU_1766587_0_0_5"/>
<dbReference type="STRING" id="1150469.RSPPHO_01876"/>
<organism evidence="3 4">
    <name type="scientific">Pararhodospirillum photometricum DSM 122</name>
    <dbReference type="NCBI Taxonomy" id="1150469"/>
    <lineage>
        <taxon>Bacteria</taxon>
        <taxon>Pseudomonadati</taxon>
        <taxon>Pseudomonadota</taxon>
        <taxon>Alphaproteobacteria</taxon>
        <taxon>Rhodospirillales</taxon>
        <taxon>Rhodospirillaceae</taxon>
        <taxon>Pararhodospirillum</taxon>
    </lineage>
</organism>
<dbReference type="EMBL" id="HE663493">
    <property type="protein sequence ID" value="CCG08502.1"/>
    <property type="molecule type" value="Genomic_DNA"/>
</dbReference>
<dbReference type="AlphaFoldDB" id="H6SKI7"/>
<feature type="transmembrane region" description="Helical" evidence="2">
    <location>
        <begin position="28"/>
        <end position="49"/>
    </location>
</feature>
<keyword evidence="4" id="KW-1185">Reference proteome</keyword>
<keyword evidence="2" id="KW-1133">Transmembrane helix</keyword>